<evidence type="ECO:0000313" key="8">
    <source>
        <dbReference type="Proteomes" id="UP000383932"/>
    </source>
</evidence>
<dbReference type="Pfam" id="PF00583">
    <property type="entry name" value="Acetyltransf_1"/>
    <property type="match status" value="1"/>
</dbReference>
<dbReference type="Pfam" id="PF00149">
    <property type="entry name" value="Metallophos"/>
    <property type="match status" value="1"/>
</dbReference>
<feature type="region of interest" description="Disordered" evidence="5">
    <location>
        <begin position="421"/>
        <end position="444"/>
    </location>
</feature>
<dbReference type="OrthoDB" id="5977743at2759"/>
<comment type="subcellular location">
    <subcellularLocation>
        <location evidence="1">Membrane</location>
        <topology evidence="1">Multi-pass membrane protein</topology>
    </subcellularLocation>
</comment>
<dbReference type="InterPro" id="IPR016181">
    <property type="entry name" value="Acyl_CoA_acyltransferase"/>
</dbReference>
<dbReference type="SUPFAM" id="SSF56300">
    <property type="entry name" value="Metallo-dependent phosphatases"/>
    <property type="match status" value="1"/>
</dbReference>
<dbReference type="GO" id="GO:0016747">
    <property type="term" value="F:acyltransferase activity, transferring groups other than amino-acyl groups"/>
    <property type="evidence" value="ECO:0007669"/>
    <property type="project" value="InterPro"/>
</dbReference>
<dbReference type="GO" id="GO:0016787">
    <property type="term" value="F:hydrolase activity"/>
    <property type="evidence" value="ECO:0007669"/>
    <property type="project" value="InterPro"/>
</dbReference>
<sequence length="729" mass="81285">MLIADPQIIDHRSYPGRPGWLKALVQFIVDSNLRKSWRAAKKLSPNIVVFLGDMMDGGRYRMLDQEYEAYYSRFSDIFSIGKDVKKYYLVGNHDVGLGSSQWFSARARQRYLSHFGPTNYQVTIANHSFVFIDAPGLVEEDYIRYEQEEPFEDWAGIPGGSIEFIKRLAQEANPRPRILFSHIPLSRSSGANCGPLRERGSIQRGAGMGYQNLLGRHTTQFLLDSIKPIIIFSGDDHDYCDTRHPKDESGPGTREISVKSFSMAMGIRRPGFQLLSLVPPDPSHPYAQTFADTPCHLPDQLHIYTHVYAVCGALTICILAYFNATKGKSQAKKPNIGLLKIQQGPQTIPVLRSASLNVPSPRVLRSRPTTPIGSPIIPSSPILFSANEGDENEISYPPSPTTAPLTPASYFDLGGDEHSFSLPSPAHAPDQRSRRSGSWVRTKGRNRPGWVEAKYRPWWSSARNLFDLAGCLTLCSRSQKERGFLWRLATDFISNLLQLYCHRSLLRAYLPTPNMSFPFLTSTMGSSSKSSLVSVPATVSSDELSGDGCRFDASRVMYRPMTSADVPRVKVMHHNILKAASTAAMLRQSLFHLHRRTFVAFIPSKPAPNHAHTKPLIIGFVTARISLHGVDTPPEISITKIAVDTPYRRHGVGKNLIRAVSASLLMSATSRRPTGSDALVSVELRAHHPLVGYFRKMGWNRECEARRGLARWGQGDVIRLSGRINAHQL</sequence>
<dbReference type="AlphaFoldDB" id="A0A5N5QNG0"/>
<evidence type="ECO:0000256" key="4">
    <source>
        <dbReference type="ARBA" id="ARBA00023136"/>
    </source>
</evidence>
<feature type="domain" description="N-acetyltransferase" evidence="6">
    <location>
        <begin position="556"/>
        <end position="725"/>
    </location>
</feature>
<protein>
    <recommendedName>
        <fullName evidence="6">N-acetyltransferase domain-containing protein</fullName>
    </recommendedName>
</protein>
<comment type="caution">
    <text evidence="7">The sequence shown here is derived from an EMBL/GenBank/DDBJ whole genome shotgun (WGS) entry which is preliminary data.</text>
</comment>
<dbReference type="InterPro" id="IPR029052">
    <property type="entry name" value="Metallo-depent_PP-like"/>
</dbReference>
<dbReference type="Proteomes" id="UP000383932">
    <property type="component" value="Unassembled WGS sequence"/>
</dbReference>
<dbReference type="Gene3D" id="3.60.21.10">
    <property type="match status" value="1"/>
</dbReference>
<dbReference type="EMBL" id="SSOP01000040">
    <property type="protein sequence ID" value="KAB5593310.1"/>
    <property type="molecule type" value="Genomic_DNA"/>
</dbReference>
<organism evidence="7 8">
    <name type="scientific">Ceratobasidium theobromae</name>
    <dbReference type="NCBI Taxonomy" id="1582974"/>
    <lineage>
        <taxon>Eukaryota</taxon>
        <taxon>Fungi</taxon>
        <taxon>Dikarya</taxon>
        <taxon>Basidiomycota</taxon>
        <taxon>Agaricomycotina</taxon>
        <taxon>Agaricomycetes</taxon>
        <taxon>Cantharellales</taxon>
        <taxon>Ceratobasidiaceae</taxon>
        <taxon>Ceratobasidium</taxon>
    </lineage>
</organism>
<dbReference type="GO" id="GO:0016020">
    <property type="term" value="C:membrane"/>
    <property type="evidence" value="ECO:0007669"/>
    <property type="project" value="UniProtKB-SubCell"/>
</dbReference>
<dbReference type="InterPro" id="IPR033308">
    <property type="entry name" value="PGAP5/Cdc1/Ted1"/>
</dbReference>
<evidence type="ECO:0000256" key="1">
    <source>
        <dbReference type="ARBA" id="ARBA00004141"/>
    </source>
</evidence>
<dbReference type="PANTHER" id="PTHR13315:SF4">
    <property type="entry name" value="METALLOPHOSPHOESTERASE, ISOFORM E"/>
    <property type="match status" value="1"/>
</dbReference>
<keyword evidence="8" id="KW-1185">Reference proteome</keyword>
<reference evidence="7 8" key="1">
    <citation type="journal article" date="2019" name="Fungal Biol. Biotechnol.">
        <title>Draft genome sequence of fastidious pathogen Ceratobasidium theobromae, which causes vascular-streak dieback in Theobroma cacao.</title>
        <authorList>
            <person name="Ali S.S."/>
            <person name="Asman A."/>
            <person name="Shao J."/>
            <person name="Firmansyah A.P."/>
            <person name="Susilo A.W."/>
            <person name="Rosmana A."/>
            <person name="McMahon P."/>
            <person name="Junaid M."/>
            <person name="Guest D."/>
            <person name="Kheng T.Y."/>
            <person name="Meinhardt L.W."/>
            <person name="Bailey B.A."/>
        </authorList>
    </citation>
    <scope>NUCLEOTIDE SEQUENCE [LARGE SCALE GENOMIC DNA]</scope>
    <source>
        <strain evidence="7 8">CT2</strain>
    </source>
</reference>
<keyword evidence="2" id="KW-0812">Transmembrane</keyword>
<dbReference type="InterPro" id="IPR004843">
    <property type="entry name" value="Calcineurin-like_PHP"/>
</dbReference>
<gene>
    <name evidence="7" type="ORF">CTheo_3228</name>
</gene>
<evidence type="ECO:0000256" key="3">
    <source>
        <dbReference type="ARBA" id="ARBA00022989"/>
    </source>
</evidence>
<evidence type="ECO:0000313" key="7">
    <source>
        <dbReference type="EMBL" id="KAB5593310.1"/>
    </source>
</evidence>
<dbReference type="SUPFAM" id="SSF55729">
    <property type="entry name" value="Acyl-CoA N-acyltransferases (Nat)"/>
    <property type="match status" value="1"/>
</dbReference>
<keyword evidence="3" id="KW-1133">Transmembrane helix</keyword>
<dbReference type="Gene3D" id="3.40.630.30">
    <property type="match status" value="1"/>
</dbReference>
<dbReference type="GO" id="GO:0006506">
    <property type="term" value="P:GPI anchor biosynthetic process"/>
    <property type="evidence" value="ECO:0007669"/>
    <property type="project" value="InterPro"/>
</dbReference>
<evidence type="ECO:0000256" key="2">
    <source>
        <dbReference type="ARBA" id="ARBA00022692"/>
    </source>
</evidence>
<accession>A0A5N5QNG0</accession>
<proteinExistence type="predicted"/>
<name>A0A5N5QNG0_9AGAM</name>
<dbReference type="PROSITE" id="PS51186">
    <property type="entry name" value="GNAT"/>
    <property type="match status" value="1"/>
</dbReference>
<dbReference type="CDD" id="cd04301">
    <property type="entry name" value="NAT_SF"/>
    <property type="match status" value="1"/>
</dbReference>
<evidence type="ECO:0000259" key="6">
    <source>
        <dbReference type="PROSITE" id="PS51186"/>
    </source>
</evidence>
<evidence type="ECO:0000256" key="5">
    <source>
        <dbReference type="SAM" id="MobiDB-lite"/>
    </source>
</evidence>
<dbReference type="GO" id="GO:0005783">
    <property type="term" value="C:endoplasmic reticulum"/>
    <property type="evidence" value="ECO:0007669"/>
    <property type="project" value="TreeGrafter"/>
</dbReference>
<keyword evidence="4" id="KW-0472">Membrane</keyword>
<dbReference type="PANTHER" id="PTHR13315">
    <property type="entry name" value="METALLO PHOSPHOESTERASE RELATED"/>
    <property type="match status" value="1"/>
</dbReference>
<dbReference type="InterPro" id="IPR000182">
    <property type="entry name" value="GNAT_dom"/>
</dbReference>